<evidence type="ECO:0000313" key="2">
    <source>
        <dbReference type="EMBL" id="WEW59957.1"/>
    </source>
</evidence>
<accession>A0AAF0DJS2</accession>
<dbReference type="EMBL" id="CP120629">
    <property type="protein sequence ID" value="WEW59957.1"/>
    <property type="molecule type" value="Genomic_DNA"/>
</dbReference>
<feature type="region of interest" description="Disordered" evidence="1">
    <location>
        <begin position="109"/>
        <end position="143"/>
    </location>
</feature>
<name>A0AAF0DJS2_9EURO</name>
<feature type="region of interest" description="Disordered" evidence="1">
    <location>
        <begin position="260"/>
        <end position="287"/>
    </location>
</feature>
<keyword evidence="3" id="KW-1185">Reference proteome</keyword>
<evidence type="ECO:0000313" key="3">
    <source>
        <dbReference type="Proteomes" id="UP001219355"/>
    </source>
</evidence>
<dbReference type="AlphaFoldDB" id="A0AAF0DJS2"/>
<evidence type="ECO:0000256" key="1">
    <source>
        <dbReference type="SAM" id="MobiDB-lite"/>
    </source>
</evidence>
<reference evidence="2" key="1">
    <citation type="submission" date="2023-03" db="EMBL/GenBank/DDBJ databases">
        <title>Emydomyces testavorans Genome Sequence.</title>
        <authorList>
            <person name="Hoyer L."/>
        </authorList>
    </citation>
    <scope>NUCLEOTIDE SEQUENCE</scope>
    <source>
        <strain evidence="2">16-2883</strain>
    </source>
</reference>
<feature type="compositionally biased region" description="Polar residues" evidence="1">
    <location>
        <begin position="260"/>
        <end position="274"/>
    </location>
</feature>
<protein>
    <submittedName>
        <fullName evidence="2">Uncharacterized protein</fullName>
    </submittedName>
</protein>
<gene>
    <name evidence="2" type="ORF">PRK78_005439</name>
</gene>
<proteinExistence type="predicted"/>
<sequence>MHDPGLITSQRNSIAQWLSRVNPSDGIPPVEPEVTIFPDECQAPRVTEVPGGWKTPPLLRSRASVMPWGLGGNPVRTRVLEPFSAAPVHQYPDSRILPNTNHFDSRTLAPGYTATEPSLGNTYEKKPRRKTRKDRYDPKYSSKVRGAIKETINETSKRVRNVKKTKRKHGRRGLEDKFTAPNVSQSRLTLSSNFDLGLFSRGRASSPTRRCELPDLTFSEMKFLSRRGKQSQADNITAVNKRTTPSRPPILEISEYFSRSQSAGRHQNSCTSPILQKKSGPSKDEEQQIFKNENGPAASLNLQHSCEAKDSCGRVGSQSATYYTWSDTNFDENSRCDNSADGAHQTRQLMSRNSDLHFPSRSTTSPIEDWAKESALTNDFEYDPFIVSKVHEMIFKNAYLDQVYESTTSSNLKVYSLEELQRLASQPLEFKATSKSNYTRSLEEQLQASNICLHDLPGSIASPRHVPISQNIESLAMKSPASRDKCTGSVHIISPKFGTEQASPVTALDSQYCAPQWIERECFSWKIENMDNTCNVMTAAKPANRCPKSPVKDTKRRFPDPVYSHVSSSLSSDKKRPRILMTSPFSVSNVEEHLAQMKSLRPQPELHFTELDIQDEISHPSTPPRTGLFDEIELYTLASLDSKAWNEPLLNEYPPKTTDYLGGTCLTDQGPHMFQHTNMDFEHELQNLTGTRESSSVQPLILPFDTAHHSAPQEQQSSYLTSVPGLSLFWRPNKLY</sequence>
<organism evidence="2 3">
    <name type="scientific">Emydomyces testavorans</name>
    <dbReference type="NCBI Taxonomy" id="2070801"/>
    <lineage>
        <taxon>Eukaryota</taxon>
        <taxon>Fungi</taxon>
        <taxon>Dikarya</taxon>
        <taxon>Ascomycota</taxon>
        <taxon>Pezizomycotina</taxon>
        <taxon>Eurotiomycetes</taxon>
        <taxon>Eurotiomycetidae</taxon>
        <taxon>Onygenales</taxon>
        <taxon>Nannizziopsiaceae</taxon>
        <taxon>Emydomyces</taxon>
    </lineage>
</organism>
<dbReference type="Proteomes" id="UP001219355">
    <property type="component" value="Chromosome 3"/>
</dbReference>